<dbReference type="EMBL" id="KX839260">
    <property type="protein sequence ID" value="AOW70778.1"/>
    <property type="molecule type" value="Genomic_DNA"/>
</dbReference>
<proteinExistence type="inferred from homology"/>
<dbReference type="GO" id="GO:0042026">
    <property type="term" value="P:protein refolding"/>
    <property type="evidence" value="ECO:0007669"/>
    <property type="project" value="InterPro"/>
</dbReference>
<comment type="similarity">
    <text evidence="1 3">Belongs to the chaperonin (HSP60) family.</text>
</comment>
<dbReference type="Pfam" id="PF00118">
    <property type="entry name" value="Cpn60_TCP1"/>
    <property type="match status" value="1"/>
</dbReference>
<dbReference type="FunFam" id="3.50.7.10:FF:000001">
    <property type="entry name" value="60 kDa chaperonin"/>
    <property type="match status" value="1"/>
</dbReference>
<geneLocation type="chloroplast" evidence="5"/>
<keyword evidence="4" id="KW-0067">ATP-binding</keyword>
<evidence type="ECO:0000256" key="2">
    <source>
        <dbReference type="ARBA" id="ARBA00023186"/>
    </source>
</evidence>
<dbReference type="InterPro" id="IPR027413">
    <property type="entry name" value="GROEL-like_equatorial_sf"/>
</dbReference>
<dbReference type="SUPFAM" id="SSF48592">
    <property type="entry name" value="GroEL equatorial domain-like"/>
    <property type="match status" value="1"/>
</dbReference>
<protein>
    <recommendedName>
        <fullName evidence="4">Chaperonin GroEL, chloroplastic</fullName>
    </recommendedName>
</protein>
<keyword evidence="4" id="KW-0547">Nucleotide-binding</keyword>
<evidence type="ECO:0000256" key="4">
    <source>
        <dbReference type="RuleBase" id="RU003387"/>
    </source>
</evidence>
<dbReference type="AlphaFoldDB" id="A0A1D8RDH0"/>
<dbReference type="PRINTS" id="PR00298">
    <property type="entry name" value="CHAPERONIN60"/>
</dbReference>
<reference evidence="5" key="1">
    <citation type="submission" date="2016-09" db="EMBL/GenBank/DDBJ databases">
        <title>The plastid genome of some eustigmatophyte algae harbours a bacteria-derived six-gene cluster for biosynthesis of a novel secondary metabolite.</title>
        <authorList>
            <person name="Yurchenko T."/>
            <person name="Sevcikova T."/>
            <person name="Strnad H."/>
            <person name="Butenko A."/>
            <person name="Elias M."/>
        </authorList>
    </citation>
    <scope>NUCLEOTIDE SEQUENCE</scope>
</reference>
<keyword evidence="5" id="KW-0934">Plastid</keyword>
<dbReference type="PANTHER" id="PTHR45633">
    <property type="entry name" value="60 KDA HEAT SHOCK PROTEIN, MITOCHONDRIAL"/>
    <property type="match status" value="1"/>
</dbReference>
<sequence>MKRINTHSIIPYDQVQSYFEDGLRKIGVLLKETYGPSGKNIMFDTKDSNNPELYKSGSKIIKNLRTKNQLDNLLFLILEDSFQKINNVSGDGTKTFFLITSYLVLNGFKTILQNVYSLETKIGITKTINYALKILNDKTLPISTKEFWNKVIDRYIPEDDNLTEIFKEAFEKVGKSGQLKLITETGKKSNLILERGMQISRGYFSPYFMTDTKKMLVTFDNPYVLVTNQKVTIEDGYLINLLEPIIYEKKPILIVSSDIEEEALSTLILNKINGIIDIAYIKVPQTFLYDKTILEDLALYTNAKLINSAISWKLMQRSDLGQVEKVVITKTKSIFWAKTGAQEILIQKKCQDLKQQILFSDSDYENEKREDRRRNFSGANATIEIGGITEIESSDLRLRTEIGLVGAKACLYEGVLPGGGVSFIQLTEELENWSRSNLYGNSINGSKLVINALIKPIQTLLTQQTNNNSIVPRSLTNLEKIKNVKNISSSYDIKQDKIVNLTESGILDSFKSIRIGLQTATSLTYSILSIANIIL</sequence>
<keyword evidence="2 4" id="KW-0143">Chaperone</keyword>
<dbReference type="Gene3D" id="3.30.260.10">
    <property type="entry name" value="TCP-1-like chaperonin intermediate domain"/>
    <property type="match status" value="1"/>
</dbReference>
<evidence type="ECO:0000256" key="3">
    <source>
        <dbReference type="RuleBase" id="RU000418"/>
    </source>
</evidence>
<evidence type="ECO:0000256" key="1">
    <source>
        <dbReference type="ARBA" id="ARBA00006607"/>
    </source>
</evidence>
<dbReference type="SUPFAM" id="SSF52029">
    <property type="entry name" value="GroEL apical domain-like"/>
    <property type="match status" value="1"/>
</dbReference>
<dbReference type="GO" id="GO:0009507">
    <property type="term" value="C:chloroplast"/>
    <property type="evidence" value="ECO:0007669"/>
    <property type="project" value="UniProtKB-SubCell"/>
</dbReference>
<dbReference type="Gene3D" id="3.50.7.10">
    <property type="entry name" value="GroEL"/>
    <property type="match status" value="1"/>
</dbReference>
<comment type="subcellular location">
    <subcellularLocation>
        <location evidence="4">Plastid</location>
        <location evidence="4">Chloroplast</location>
    </subcellularLocation>
</comment>
<dbReference type="InterPro" id="IPR027410">
    <property type="entry name" value="TCP-1-like_intermed_sf"/>
</dbReference>
<dbReference type="GO" id="GO:0140662">
    <property type="term" value="F:ATP-dependent protein folding chaperone"/>
    <property type="evidence" value="ECO:0007669"/>
    <property type="project" value="InterPro"/>
</dbReference>
<keyword evidence="4 5" id="KW-0150">Chloroplast</keyword>
<accession>A0A1D8RDH0</accession>
<comment type="function">
    <text evidence="4">Together with its co-chaperonin GroES, plays an essential role in assisting protein folding. The GroEL-GroES system forms a nano-cage that allows encapsulation of the non-native substrate proteins and provides a physical environment optimized to promote and accelerate protein folding.</text>
</comment>
<gene>
    <name evidence="5" type="primary">groEL</name>
</gene>
<comment type="subunit">
    <text evidence="4">Forms a cylinder of 14 subunits composed of two heptameric rings stacked back-to-back. Interacts with the co-chaperonin GroES.</text>
</comment>
<dbReference type="Gene3D" id="1.10.560.10">
    <property type="entry name" value="GroEL-like equatorial domain"/>
    <property type="match status" value="1"/>
</dbReference>
<dbReference type="InterPro" id="IPR027409">
    <property type="entry name" value="GroEL-like_apical_dom_sf"/>
</dbReference>
<dbReference type="InterPro" id="IPR002423">
    <property type="entry name" value="Cpn60/GroEL/TCP-1"/>
</dbReference>
<dbReference type="InterPro" id="IPR001844">
    <property type="entry name" value="Cpn60/GroEL"/>
</dbReference>
<name>A0A1D8RDH0_9STRA</name>
<evidence type="ECO:0000313" key="5">
    <source>
        <dbReference type="EMBL" id="AOW70778.1"/>
    </source>
</evidence>
<dbReference type="GO" id="GO:0005524">
    <property type="term" value="F:ATP binding"/>
    <property type="evidence" value="ECO:0007669"/>
    <property type="project" value="UniProtKB-KW"/>
</dbReference>
<organism evidence="5">
    <name type="scientific">Monodopsis sp. MarTras21</name>
    <dbReference type="NCBI Taxonomy" id="1745953"/>
    <lineage>
        <taxon>Eukaryota</taxon>
        <taxon>Sar</taxon>
        <taxon>Stramenopiles</taxon>
        <taxon>Ochrophyta</taxon>
        <taxon>Eustigmatophyceae</taxon>
        <taxon>Eustigmatales</taxon>
        <taxon>Monodopsidaceae</taxon>
        <taxon>Monodopsis</taxon>
    </lineage>
</organism>